<dbReference type="EMBL" id="CP108195">
    <property type="protein sequence ID" value="WTS14581.1"/>
    <property type="molecule type" value="Genomic_DNA"/>
</dbReference>
<organism evidence="2">
    <name type="scientific">Streptomyces sp. NBC_00119</name>
    <dbReference type="NCBI Taxonomy" id="2975659"/>
    <lineage>
        <taxon>Bacteria</taxon>
        <taxon>Bacillati</taxon>
        <taxon>Actinomycetota</taxon>
        <taxon>Actinomycetes</taxon>
        <taxon>Kitasatosporales</taxon>
        <taxon>Streptomycetaceae</taxon>
        <taxon>Streptomyces</taxon>
    </lineage>
</organism>
<sequence length="295" mass="31020">MTESPAPVPGWHLTADVDDFLARAGGYLRAEPALHTVALGVTASLRERGPAVYGARGQLFGVLYGPDGGVSGTFLWTKPFRLSISPLDREQADALAVALQGRAVTGVFGVDSASAAFADAWQSRTGARAHRAVEQRLYRLGDLTPPLPAPAGRPRVATGADRELLVRWRNEFAADAGTPGGASGSEEWADERISYGGVTLWETADGVPVSMAGVTREAAGAVRVAPVYTPKELRGRGYAGAVTAEVSRAARAGGASEVLLFTDLANTTSNGLYQRIGYRPVRDFAVHTFTAPENG</sequence>
<protein>
    <submittedName>
        <fullName evidence="2">GNAT family N-acetyltransferase</fullName>
        <ecNumber evidence="2">2.3.1.-</ecNumber>
    </submittedName>
</protein>
<keyword evidence="2" id="KW-0012">Acyltransferase</keyword>
<evidence type="ECO:0000259" key="1">
    <source>
        <dbReference type="PROSITE" id="PS51186"/>
    </source>
</evidence>
<dbReference type="InterPro" id="IPR016181">
    <property type="entry name" value="Acyl_CoA_acyltransferase"/>
</dbReference>
<dbReference type="SUPFAM" id="SSF55729">
    <property type="entry name" value="Acyl-CoA N-acyltransferases (Nat)"/>
    <property type="match status" value="1"/>
</dbReference>
<dbReference type="EC" id="2.3.1.-" evidence="2"/>
<dbReference type="Pfam" id="PF08445">
    <property type="entry name" value="FR47"/>
    <property type="match status" value="1"/>
</dbReference>
<dbReference type="InterPro" id="IPR013653">
    <property type="entry name" value="GCN5-like_dom"/>
</dbReference>
<feature type="domain" description="N-acetyltransferase" evidence="1">
    <location>
        <begin position="152"/>
        <end position="295"/>
    </location>
</feature>
<reference evidence="2" key="1">
    <citation type="submission" date="2022-10" db="EMBL/GenBank/DDBJ databases">
        <title>The complete genomes of actinobacterial strains from the NBC collection.</title>
        <authorList>
            <person name="Joergensen T.S."/>
            <person name="Alvarez Arevalo M."/>
            <person name="Sterndorff E.B."/>
            <person name="Faurdal D."/>
            <person name="Vuksanovic O."/>
            <person name="Mourched A.-S."/>
            <person name="Charusanti P."/>
            <person name="Shaw S."/>
            <person name="Blin K."/>
            <person name="Weber T."/>
        </authorList>
    </citation>
    <scope>NUCLEOTIDE SEQUENCE</scope>
    <source>
        <strain evidence="2">NBC_00119</strain>
    </source>
</reference>
<name>A0AAU1UAV0_9ACTN</name>
<dbReference type="GO" id="GO:0016747">
    <property type="term" value="F:acyltransferase activity, transferring groups other than amino-acyl groups"/>
    <property type="evidence" value="ECO:0007669"/>
    <property type="project" value="InterPro"/>
</dbReference>
<keyword evidence="2" id="KW-0808">Transferase</keyword>
<gene>
    <name evidence="2" type="ORF">OHU69_28165</name>
</gene>
<dbReference type="Gene3D" id="3.40.630.30">
    <property type="match status" value="1"/>
</dbReference>
<accession>A0AAU1UAV0</accession>
<dbReference type="AlphaFoldDB" id="A0AAU1UAV0"/>
<dbReference type="PROSITE" id="PS51186">
    <property type="entry name" value="GNAT"/>
    <property type="match status" value="1"/>
</dbReference>
<evidence type="ECO:0000313" key="2">
    <source>
        <dbReference type="EMBL" id="WTS14581.1"/>
    </source>
</evidence>
<proteinExistence type="predicted"/>
<dbReference type="InterPro" id="IPR000182">
    <property type="entry name" value="GNAT_dom"/>
</dbReference>